<dbReference type="SUPFAM" id="SSF52540">
    <property type="entry name" value="P-loop containing nucleoside triphosphate hydrolases"/>
    <property type="match status" value="1"/>
</dbReference>
<dbReference type="PANTHER" id="PTHR43152:SF3">
    <property type="entry name" value="UVRABC SYSTEM PROTEIN A"/>
    <property type="match status" value="1"/>
</dbReference>
<evidence type="ECO:0000256" key="3">
    <source>
        <dbReference type="ARBA" id="ARBA00022737"/>
    </source>
</evidence>
<dbReference type="Proteomes" id="UP000574276">
    <property type="component" value="Unassembled WGS sequence"/>
</dbReference>
<dbReference type="InterPro" id="IPR027417">
    <property type="entry name" value="P-loop_NTPase"/>
</dbReference>
<keyword evidence="7 15" id="KW-0067">ATP-binding</keyword>
<comment type="caution">
    <text evidence="15">The sequence shown here is derived from an EMBL/GenBank/DDBJ whole genome shotgun (WGS) entry which is preliminary data.</text>
</comment>
<dbReference type="GO" id="GO:0005737">
    <property type="term" value="C:cytoplasm"/>
    <property type="evidence" value="ECO:0007669"/>
    <property type="project" value="UniProtKB-SubCell"/>
</dbReference>
<comment type="similarity">
    <text evidence="11">Belongs to the ABC transporter superfamily. UvrA family.</text>
</comment>
<evidence type="ECO:0000256" key="5">
    <source>
        <dbReference type="ARBA" id="ARBA00022763"/>
    </source>
</evidence>
<dbReference type="GO" id="GO:0005524">
    <property type="term" value="F:ATP binding"/>
    <property type="evidence" value="ECO:0007669"/>
    <property type="project" value="UniProtKB-KW"/>
</dbReference>
<dbReference type="Gene3D" id="3.40.50.300">
    <property type="entry name" value="P-loop containing nucleotide triphosphate hydrolases"/>
    <property type="match status" value="2"/>
</dbReference>
<dbReference type="PROSITE" id="PS00211">
    <property type="entry name" value="ABC_TRANSPORTER_1"/>
    <property type="match status" value="1"/>
</dbReference>
<name>A0A839K0S8_9FIRM</name>
<dbReference type="Pfam" id="PF00005">
    <property type="entry name" value="ABC_tran"/>
    <property type="match status" value="1"/>
</dbReference>
<keyword evidence="6" id="KW-0228">DNA excision</keyword>
<gene>
    <name evidence="15" type="ORF">H0486_10075</name>
</gene>
<dbReference type="GO" id="GO:0016887">
    <property type="term" value="F:ATP hydrolysis activity"/>
    <property type="evidence" value="ECO:0007669"/>
    <property type="project" value="InterPro"/>
</dbReference>
<keyword evidence="4" id="KW-0547">Nucleotide-binding</keyword>
<evidence type="ECO:0000256" key="2">
    <source>
        <dbReference type="ARBA" id="ARBA00022490"/>
    </source>
</evidence>
<keyword evidence="8" id="KW-0267">Excision nuclease</keyword>
<evidence type="ECO:0000256" key="1">
    <source>
        <dbReference type="ARBA" id="ARBA00004496"/>
    </source>
</evidence>
<evidence type="ECO:0000256" key="7">
    <source>
        <dbReference type="ARBA" id="ARBA00022840"/>
    </source>
</evidence>
<dbReference type="PANTHER" id="PTHR43152">
    <property type="entry name" value="UVRABC SYSTEM PROTEIN A"/>
    <property type="match status" value="1"/>
</dbReference>
<keyword evidence="3" id="KW-0677">Repeat</keyword>
<dbReference type="EMBL" id="JACEGA010000001">
    <property type="protein sequence ID" value="MBB2183226.1"/>
    <property type="molecule type" value="Genomic_DNA"/>
</dbReference>
<dbReference type="InterPro" id="IPR017871">
    <property type="entry name" value="ABC_transporter-like_CS"/>
</dbReference>
<dbReference type="RefSeq" id="WP_228352905.1">
    <property type="nucleotide sequence ID" value="NZ_JACEGA010000001.1"/>
</dbReference>
<evidence type="ECO:0000313" key="15">
    <source>
        <dbReference type="EMBL" id="MBB2183226.1"/>
    </source>
</evidence>
<keyword evidence="16" id="KW-1185">Reference proteome</keyword>
<dbReference type="GO" id="GO:0006281">
    <property type="term" value="P:DNA repair"/>
    <property type="evidence" value="ECO:0007669"/>
    <property type="project" value="UniProtKB-KW"/>
</dbReference>
<proteinExistence type="inferred from homology"/>
<keyword evidence="9" id="KW-0238">DNA-binding</keyword>
<feature type="domain" description="ABC transporter" evidence="14">
    <location>
        <begin position="200"/>
        <end position="292"/>
    </location>
</feature>
<evidence type="ECO:0000256" key="12">
    <source>
        <dbReference type="ARBA" id="ARBA00039316"/>
    </source>
</evidence>
<reference evidence="15 16" key="1">
    <citation type="submission" date="2020-07" db="EMBL/GenBank/DDBJ databases">
        <title>Characterization and genome sequencing of isolate MD1, a novel member within the family Lachnospiraceae.</title>
        <authorList>
            <person name="Rettenmaier R."/>
            <person name="Di Bello L."/>
            <person name="Zinser C."/>
            <person name="Scheitz K."/>
            <person name="Liebl W."/>
            <person name="Zverlov V."/>
        </authorList>
    </citation>
    <scope>NUCLEOTIDE SEQUENCE [LARGE SCALE GENOMIC DNA]</scope>
    <source>
        <strain evidence="15 16">MD1</strain>
    </source>
</reference>
<evidence type="ECO:0000256" key="8">
    <source>
        <dbReference type="ARBA" id="ARBA00022881"/>
    </source>
</evidence>
<evidence type="ECO:0000256" key="10">
    <source>
        <dbReference type="ARBA" id="ARBA00023204"/>
    </source>
</evidence>
<dbReference type="InterPro" id="IPR003439">
    <property type="entry name" value="ABC_transporter-like_ATP-bd"/>
</dbReference>
<dbReference type="GO" id="GO:0004518">
    <property type="term" value="F:nuclease activity"/>
    <property type="evidence" value="ECO:0007669"/>
    <property type="project" value="UniProtKB-KW"/>
</dbReference>
<organism evidence="15 16">
    <name type="scientific">Variimorphobacter saccharofermentans</name>
    <dbReference type="NCBI Taxonomy" id="2755051"/>
    <lineage>
        <taxon>Bacteria</taxon>
        <taxon>Bacillati</taxon>
        <taxon>Bacillota</taxon>
        <taxon>Clostridia</taxon>
        <taxon>Lachnospirales</taxon>
        <taxon>Lachnospiraceae</taxon>
        <taxon>Variimorphobacter</taxon>
    </lineage>
</organism>
<evidence type="ECO:0000256" key="4">
    <source>
        <dbReference type="ARBA" id="ARBA00022741"/>
    </source>
</evidence>
<evidence type="ECO:0000256" key="11">
    <source>
        <dbReference type="ARBA" id="ARBA00038000"/>
    </source>
</evidence>
<evidence type="ECO:0000256" key="13">
    <source>
        <dbReference type="ARBA" id="ARBA00042156"/>
    </source>
</evidence>
<evidence type="ECO:0000256" key="9">
    <source>
        <dbReference type="ARBA" id="ARBA00023125"/>
    </source>
</evidence>
<keyword evidence="5" id="KW-0227">DNA damage</keyword>
<evidence type="ECO:0000256" key="6">
    <source>
        <dbReference type="ARBA" id="ARBA00022769"/>
    </source>
</evidence>
<dbReference type="GO" id="GO:0003677">
    <property type="term" value="F:DNA binding"/>
    <property type="evidence" value="ECO:0007669"/>
    <property type="project" value="UniProtKB-KW"/>
</dbReference>
<protein>
    <recommendedName>
        <fullName evidence="12">UvrABC system protein A</fullName>
    </recommendedName>
    <alternativeName>
        <fullName evidence="13">Excinuclease ABC subunit A</fullName>
    </alternativeName>
</protein>
<comment type="subcellular location">
    <subcellularLocation>
        <location evidence="1">Cytoplasm</location>
    </subcellularLocation>
</comment>
<dbReference type="AlphaFoldDB" id="A0A839K0S8"/>
<dbReference type="Gene3D" id="1.20.1580.10">
    <property type="entry name" value="ABC transporter ATPase like domain"/>
    <property type="match status" value="1"/>
</dbReference>
<keyword evidence="10" id="KW-0234">DNA repair</keyword>
<accession>A0A839K0S8</accession>
<evidence type="ECO:0000313" key="16">
    <source>
        <dbReference type="Proteomes" id="UP000574276"/>
    </source>
</evidence>
<evidence type="ECO:0000259" key="14">
    <source>
        <dbReference type="Pfam" id="PF00005"/>
    </source>
</evidence>
<sequence length="352" mass="38617">MIRIADYIIEIGPGAGEKGGVLIGEGTLNAMMNHSGTQISKYMKEDMLLKRSRMANTFNRNELISMKNLTSNNLKNITVEFPKNALTCICGISGSGKSSLMKGEIYHRALAGKEFSDTVLVDQLPIGKTSKSIIATYIGFMDFIRSEFAATSMSVHNGWDESYFSFNSQSGQCDTCMGEGKIKVKYMEGTYIQCSDCKGKRYKKAILSVLYRDKSIDEILNMSVNEAIQFWETEREAIAGLKSLQKVGLGYLKLGQGTSTLSGGEASRLKLAKELITKKSDNVLYLLDEPTTGLHFSDIDNLLLLISELISNGNTVIAIEHNKQFMSCCDWKIELGPGAGKDGGRVISQGAL</sequence>
<keyword evidence="2" id="KW-0963">Cytoplasm</keyword>